<dbReference type="EMBL" id="CP017637">
    <property type="protein sequence ID" value="APG14549.1"/>
    <property type="molecule type" value="Genomic_DNA"/>
</dbReference>
<accession>A0A1L3FML6</accession>
<reference evidence="2 3" key="1">
    <citation type="submission" date="2016-11" db="EMBL/GenBank/DDBJ databases">
        <title>Complete Genome Sequence of Bradyrhizobium sp. strain J5, an isolated from soybean nodule in Hokkaido.</title>
        <authorList>
            <person name="Kanehara K."/>
        </authorList>
    </citation>
    <scope>NUCLEOTIDE SEQUENCE [LARGE SCALE GENOMIC DNA]</scope>
    <source>
        <strain evidence="2 3">J5</strain>
    </source>
</reference>
<name>A0A1L3FML6_BRAJP</name>
<dbReference type="AlphaFoldDB" id="A0A1L3FML6"/>
<keyword evidence="1" id="KW-1133">Transmembrane helix</keyword>
<sequence length="65" mass="6912">MPVLDLPYWLIIAGSALVLGGLIGLGVSRNRRVESDPILLPGDLTAWKAEGSETSDLAAIRDSHN</sequence>
<organism evidence="2 3">
    <name type="scientific">Bradyrhizobium japonicum</name>
    <dbReference type="NCBI Taxonomy" id="375"/>
    <lineage>
        <taxon>Bacteria</taxon>
        <taxon>Pseudomonadati</taxon>
        <taxon>Pseudomonadota</taxon>
        <taxon>Alphaproteobacteria</taxon>
        <taxon>Hyphomicrobiales</taxon>
        <taxon>Nitrobacteraceae</taxon>
        <taxon>Bradyrhizobium</taxon>
    </lineage>
</organism>
<proteinExistence type="predicted"/>
<dbReference type="Proteomes" id="UP000181962">
    <property type="component" value="Chromosome"/>
</dbReference>
<feature type="transmembrane region" description="Helical" evidence="1">
    <location>
        <begin position="6"/>
        <end position="27"/>
    </location>
</feature>
<keyword evidence="1" id="KW-0472">Membrane</keyword>
<evidence type="ECO:0000256" key="1">
    <source>
        <dbReference type="SAM" id="Phobius"/>
    </source>
</evidence>
<gene>
    <name evidence="2" type="ORF">BKD09_39965</name>
</gene>
<evidence type="ECO:0000313" key="3">
    <source>
        <dbReference type="Proteomes" id="UP000181962"/>
    </source>
</evidence>
<protein>
    <submittedName>
        <fullName evidence="2">Uncharacterized protein</fullName>
    </submittedName>
</protein>
<keyword evidence="1" id="KW-0812">Transmembrane</keyword>
<evidence type="ECO:0000313" key="2">
    <source>
        <dbReference type="EMBL" id="APG14549.1"/>
    </source>
</evidence>